<protein>
    <submittedName>
        <fullName evidence="8">MFS family permease</fullName>
    </submittedName>
</protein>
<dbReference type="Pfam" id="PF07690">
    <property type="entry name" value="MFS_1"/>
    <property type="match status" value="2"/>
</dbReference>
<dbReference type="PANTHER" id="PTHR23520:SF5">
    <property type="entry name" value="TRANSPORTER, PUTATIVE (AFU_ORTHOLOGUE AFUA_3G04000)-RELATED"/>
    <property type="match status" value="1"/>
</dbReference>
<feature type="transmembrane region" description="Helical" evidence="6">
    <location>
        <begin position="143"/>
        <end position="164"/>
    </location>
</feature>
<feature type="transmembrane region" description="Helical" evidence="6">
    <location>
        <begin position="110"/>
        <end position="131"/>
    </location>
</feature>
<feature type="transmembrane region" description="Helical" evidence="6">
    <location>
        <begin position="170"/>
        <end position="197"/>
    </location>
</feature>
<dbReference type="EMBL" id="JAFBDT010000017">
    <property type="protein sequence ID" value="MBM7562371.1"/>
    <property type="molecule type" value="Genomic_DNA"/>
</dbReference>
<proteinExistence type="predicted"/>
<keyword evidence="3 6" id="KW-0812">Transmembrane</keyword>
<evidence type="ECO:0000313" key="9">
    <source>
        <dbReference type="Proteomes" id="UP000767854"/>
    </source>
</evidence>
<comment type="subcellular location">
    <subcellularLocation>
        <location evidence="1">Cell membrane</location>
        <topology evidence="1">Multi-pass membrane protein</topology>
    </subcellularLocation>
</comment>
<feature type="transmembrane region" description="Helical" evidence="6">
    <location>
        <begin position="268"/>
        <end position="289"/>
    </location>
</feature>
<dbReference type="SUPFAM" id="SSF103473">
    <property type="entry name" value="MFS general substrate transporter"/>
    <property type="match status" value="1"/>
</dbReference>
<keyword evidence="5 6" id="KW-0472">Membrane</keyword>
<name>A0ABS2MSI1_9FIRM</name>
<evidence type="ECO:0000313" key="8">
    <source>
        <dbReference type="EMBL" id="MBM7562371.1"/>
    </source>
</evidence>
<feature type="transmembrane region" description="Helical" evidence="6">
    <location>
        <begin position="83"/>
        <end position="104"/>
    </location>
</feature>
<evidence type="ECO:0000256" key="3">
    <source>
        <dbReference type="ARBA" id="ARBA00022692"/>
    </source>
</evidence>
<feature type="transmembrane region" description="Helical" evidence="6">
    <location>
        <begin position="388"/>
        <end position="406"/>
    </location>
</feature>
<evidence type="ECO:0000256" key="2">
    <source>
        <dbReference type="ARBA" id="ARBA00022448"/>
    </source>
</evidence>
<feature type="transmembrane region" description="Helical" evidence="6">
    <location>
        <begin position="20"/>
        <end position="44"/>
    </location>
</feature>
<feature type="transmembrane region" description="Helical" evidence="6">
    <location>
        <begin position="233"/>
        <end position="256"/>
    </location>
</feature>
<organism evidence="8 9">
    <name type="scientific">Fusibacter tunisiensis</name>
    <dbReference type="NCBI Taxonomy" id="1008308"/>
    <lineage>
        <taxon>Bacteria</taxon>
        <taxon>Bacillati</taxon>
        <taxon>Bacillota</taxon>
        <taxon>Clostridia</taxon>
        <taxon>Eubacteriales</taxon>
        <taxon>Eubacteriales Family XII. Incertae Sedis</taxon>
        <taxon>Fusibacter</taxon>
    </lineage>
</organism>
<reference evidence="8 9" key="1">
    <citation type="submission" date="2021-01" db="EMBL/GenBank/DDBJ databases">
        <title>Genomic Encyclopedia of Type Strains, Phase IV (KMG-IV): sequencing the most valuable type-strain genomes for metagenomic binning, comparative biology and taxonomic classification.</title>
        <authorList>
            <person name="Goeker M."/>
        </authorList>
    </citation>
    <scope>NUCLEOTIDE SEQUENCE [LARGE SCALE GENOMIC DNA]</scope>
    <source>
        <strain evidence="8 9">DSM 24436</strain>
    </source>
</reference>
<dbReference type="InterPro" id="IPR036259">
    <property type="entry name" value="MFS_trans_sf"/>
</dbReference>
<keyword evidence="2" id="KW-0813">Transport</keyword>
<feature type="transmembrane region" description="Helical" evidence="6">
    <location>
        <begin position="355"/>
        <end position="376"/>
    </location>
</feature>
<feature type="domain" description="Major facilitator superfamily (MFS) profile" evidence="7">
    <location>
        <begin position="17"/>
        <end position="410"/>
    </location>
</feature>
<evidence type="ECO:0000256" key="5">
    <source>
        <dbReference type="ARBA" id="ARBA00023136"/>
    </source>
</evidence>
<dbReference type="Proteomes" id="UP000767854">
    <property type="component" value="Unassembled WGS sequence"/>
</dbReference>
<evidence type="ECO:0000256" key="1">
    <source>
        <dbReference type="ARBA" id="ARBA00004651"/>
    </source>
</evidence>
<accession>A0ABS2MSI1</accession>
<keyword evidence="4 6" id="KW-1133">Transmembrane helix</keyword>
<dbReference type="PANTHER" id="PTHR23520">
    <property type="entry name" value="TRANSPORTER, PUTATIVE (AFU_ORTHOLOGUE AFUA_3G04000)-RELATED"/>
    <property type="match status" value="1"/>
</dbReference>
<dbReference type="InterPro" id="IPR011701">
    <property type="entry name" value="MFS"/>
</dbReference>
<sequence length="413" mass="45646">MKMILRDYTDYFKNISKNVLLYLGIILFATIVTAAYNILFGIYMKNVGYTEEFVGRILSLKTIGVAIGAVPVAIISERINKKWTLIAGLFVMLGSSLMILNVNFSWTMELFAIIFGLGNATVMVLQAPIIYDNTEAEHRVTAFSMAFVFQNIAFVIGSFALGHLSEFLSGIYGAASANLMVLNGATLLVGIAILIALRFNGDQMTSVNHDNTVFEALGKVLTGYRLLLKGDTFMYLLQVALVGVGAGMIVPFFSMYLKYSLNIADGSVGTIMAISQVGTVFGGLIVPPLAKRMGRVNTVIACQLLSIPFLISISFPQGIIIITISFFFRSSLMNMASPVINSLAMEITSDDSRTFMSSMIMLINNLFRSIGIYIGGYLMFKYSYNTPYYWTILAYLIGTFILYRVFKRKNRLA</sequence>
<dbReference type="PROSITE" id="PS50850">
    <property type="entry name" value="MFS"/>
    <property type="match status" value="1"/>
</dbReference>
<dbReference type="Gene3D" id="1.20.1250.20">
    <property type="entry name" value="MFS general substrate transporter like domains"/>
    <property type="match status" value="2"/>
</dbReference>
<gene>
    <name evidence="8" type="ORF">JOC49_001921</name>
</gene>
<keyword evidence="9" id="KW-1185">Reference proteome</keyword>
<comment type="caution">
    <text evidence="8">The sequence shown here is derived from an EMBL/GenBank/DDBJ whole genome shotgun (WGS) entry which is preliminary data.</text>
</comment>
<evidence type="ECO:0000256" key="4">
    <source>
        <dbReference type="ARBA" id="ARBA00022989"/>
    </source>
</evidence>
<dbReference type="InterPro" id="IPR020846">
    <property type="entry name" value="MFS_dom"/>
</dbReference>
<feature type="transmembrane region" description="Helical" evidence="6">
    <location>
        <begin position="56"/>
        <end position="76"/>
    </location>
</feature>
<evidence type="ECO:0000259" key="7">
    <source>
        <dbReference type="PROSITE" id="PS50850"/>
    </source>
</evidence>
<evidence type="ECO:0000256" key="6">
    <source>
        <dbReference type="SAM" id="Phobius"/>
    </source>
</evidence>